<reference evidence="2" key="1">
    <citation type="submission" date="2022-10" db="EMBL/GenBank/DDBJ databases">
        <authorList>
            <person name="Chen Y."/>
            <person name="Dougan E. K."/>
            <person name="Chan C."/>
            <person name="Rhodes N."/>
            <person name="Thang M."/>
        </authorList>
    </citation>
    <scope>NUCLEOTIDE SEQUENCE</scope>
</reference>
<organism evidence="2">
    <name type="scientific">Cladocopium goreaui</name>
    <dbReference type="NCBI Taxonomy" id="2562237"/>
    <lineage>
        <taxon>Eukaryota</taxon>
        <taxon>Sar</taxon>
        <taxon>Alveolata</taxon>
        <taxon>Dinophyceae</taxon>
        <taxon>Suessiales</taxon>
        <taxon>Symbiodiniaceae</taxon>
        <taxon>Cladocopium</taxon>
    </lineage>
</organism>
<dbReference type="Gene3D" id="1.25.10.90">
    <property type="match status" value="1"/>
</dbReference>
<dbReference type="Proteomes" id="UP001152797">
    <property type="component" value="Unassembled WGS sequence"/>
</dbReference>
<evidence type="ECO:0000313" key="3">
    <source>
        <dbReference type="EMBL" id="CAL1125624.1"/>
    </source>
</evidence>
<accession>A0A9P1BEY7</accession>
<reference evidence="3" key="2">
    <citation type="submission" date="2024-04" db="EMBL/GenBank/DDBJ databases">
        <authorList>
            <person name="Chen Y."/>
            <person name="Shah S."/>
            <person name="Dougan E. K."/>
            <person name="Thang M."/>
            <person name="Chan C."/>
        </authorList>
    </citation>
    <scope>NUCLEOTIDE SEQUENCE [LARGE SCALE GENOMIC DNA]</scope>
</reference>
<dbReference type="SUPFAM" id="SSF56281">
    <property type="entry name" value="Metallo-hydrolase/oxidoreductase"/>
    <property type="match status" value="1"/>
</dbReference>
<gene>
    <name evidence="2" type="ORF">C1SCF055_LOCUS839</name>
</gene>
<dbReference type="PANTHER" id="PTHR41291">
    <property type="entry name" value="DNA ALKYLATION REPAIR PROTEIN"/>
    <property type="match status" value="1"/>
</dbReference>
<dbReference type="EMBL" id="CAMXCT020000001">
    <property type="protein sequence ID" value="CAL1125624.1"/>
    <property type="molecule type" value="Genomic_DNA"/>
</dbReference>
<dbReference type="InterPro" id="IPR001279">
    <property type="entry name" value="Metallo-B-lactamas"/>
</dbReference>
<proteinExistence type="predicted"/>
<keyword evidence="5" id="KW-1185">Reference proteome</keyword>
<dbReference type="InterPro" id="IPR014825">
    <property type="entry name" value="DNA_alkylation"/>
</dbReference>
<name>A0A9P1BEY7_9DINO</name>
<dbReference type="CDD" id="cd06561">
    <property type="entry name" value="AlkD_like"/>
    <property type="match status" value="1"/>
</dbReference>
<dbReference type="Gene3D" id="3.60.15.10">
    <property type="entry name" value="Ribonuclease Z/Hydroxyacylglutathione hydrolase-like"/>
    <property type="match status" value="1"/>
</dbReference>
<dbReference type="InterPro" id="IPR016024">
    <property type="entry name" value="ARM-type_fold"/>
</dbReference>
<dbReference type="Pfam" id="PF08713">
    <property type="entry name" value="DNA_alkylation"/>
    <property type="match status" value="1"/>
</dbReference>
<dbReference type="EMBL" id="CAMXCT010000001">
    <property type="protein sequence ID" value="CAI3972249.1"/>
    <property type="molecule type" value="Genomic_DNA"/>
</dbReference>
<dbReference type="SUPFAM" id="SSF48371">
    <property type="entry name" value="ARM repeat"/>
    <property type="match status" value="1"/>
</dbReference>
<dbReference type="PANTHER" id="PTHR41291:SF1">
    <property type="entry name" value="DNA ALKYLATION REPAIR PROTEIN"/>
    <property type="match status" value="1"/>
</dbReference>
<protein>
    <submittedName>
        <fullName evidence="4">Probable metallo-hydrolase Mb2322c</fullName>
    </submittedName>
</protein>
<evidence type="ECO:0000313" key="5">
    <source>
        <dbReference type="Proteomes" id="UP001152797"/>
    </source>
</evidence>
<dbReference type="SMART" id="SM00849">
    <property type="entry name" value="Lactamase_B"/>
    <property type="match status" value="1"/>
</dbReference>
<dbReference type="Pfam" id="PF00753">
    <property type="entry name" value="Lactamase_B"/>
    <property type="match status" value="1"/>
</dbReference>
<comment type="caution">
    <text evidence="2">The sequence shown here is derived from an EMBL/GenBank/DDBJ whole genome shotgun (WGS) entry which is preliminary data.</text>
</comment>
<evidence type="ECO:0000259" key="1">
    <source>
        <dbReference type="SMART" id="SM00849"/>
    </source>
</evidence>
<dbReference type="CDD" id="cd07742">
    <property type="entry name" value="metallo-hydrolase-like_MBL-fold"/>
    <property type="match status" value="1"/>
</dbReference>
<evidence type="ECO:0000313" key="4">
    <source>
        <dbReference type="EMBL" id="CAL4759561.1"/>
    </source>
</evidence>
<dbReference type="OrthoDB" id="10250730at2759"/>
<evidence type="ECO:0000313" key="2">
    <source>
        <dbReference type="EMBL" id="CAI3972249.1"/>
    </source>
</evidence>
<feature type="domain" description="Metallo-beta-lactamase" evidence="1">
    <location>
        <begin position="25"/>
        <end position="248"/>
    </location>
</feature>
<dbReference type="AlphaFoldDB" id="A0A9P1BEY7"/>
<dbReference type="InterPro" id="IPR036866">
    <property type="entry name" value="RibonucZ/Hydroxyglut_hydro"/>
</dbReference>
<sequence>MTDEMTEIKQMNFGWLHAPPFPPACCHCLMVRSGTGVVLVDTGIGLQDIADPVGRIGQEAIDAAGFLFLPAITAVRQLEQLGIRPMEVSDIVLTHFDPDHVGGLADFPQAKIHVAEEEKRNLDSGNPRYSAAQFAHKPNWITYETDDCDTLGVASRRVHTALGIDIRLVPLFGHTNGHCGVAIQANDAWTLHVGDAYYLRDELTNTKHPVDELATLRADDNQRRLESLEVLRQLTRRTDVELTYFGYHDVGELPGDILRLEDVLKELKGYGTEQNRKVYRRHGVGGDVYGVSYAHLGKLQKAIGLDQELALALCDSGVHDARVLATMVADPQAMKSGDLERWCKSLDNYVVTDAFVKLAGKSRFAQAKMKKWIRSRNEWIASAGWGVAGSLALQDEGLSGEEMDGLLETIEGDIHQQKNRVRHAMNMTLISIGLHSEAFKRKAKAAAKRIGKVEVDHGETNCKTPDAAAYIDKSWEHKRRKHRSC</sequence>
<dbReference type="EMBL" id="CAMXCT030000001">
    <property type="protein sequence ID" value="CAL4759561.1"/>
    <property type="molecule type" value="Genomic_DNA"/>
</dbReference>